<dbReference type="Proteomes" id="UP000198287">
    <property type="component" value="Unassembled WGS sequence"/>
</dbReference>
<dbReference type="InterPro" id="IPR005055">
    <property type="entry name" value="A10/PebIII"/>
</dbReference>
<dbReference type="SUPFAM" id="SSF100910">
    <property type="entry name" value="Chemosensory protein Csp2"/>
    <property type="match status" value="1"/>
</dbReference>
<evidence type="ECO:0000313" key="2">
    <source>
        <dbReference type="EMBL" id="OXA63767.1"/>
    </source>
</evidence>
<feature type="chain" id="PRO_5013030998" evidence="1">
    <location>
        <begin position="25"/>
        <end position="138"/>
    </location>
</feature>
<comment type="caution">
    <text evidence="2">The sequence shown here is derived from an EMBL/GenBank/DDBJ whole genome shotgun (WGS) entry which is preliminary data.</text>
</comment>
<keyword evidence="1" id="KW-0732">Signal</keyword>
<evidence type="ECO:0000256" key="1">
    <source>
        <dbReference type="SAM" id="SignalP"/>
    </source>
</evidence>
<dbReference type="PANTHER" id="PTHR11257">
    <property type="entry name" value="CHEMOSENSORY PROTEIN-RELATED"/>
    <property type="match status" value="1"/>
</dbReference>
<name>A0A226F2U8_FOLCA</name>
<dbReference type="OrthoDB" id="6355718at2759"/>
<feature type="signal peptide" evidence="1">
    <location>
        <begin position="1"/>
        <end position="24"/>
    </location>
</feature>
<dbReference type="EMBL" id="LNIX01000001">
    <property type="protein sequence ID" value="OXA63767.1"/>
    <property type="molecule type" value="Genomic_DNA"/>
</dbReference>
<dbReference type="Pfam" id="PF03392">
    <property type="entry name" value="OS-D"/>
    <property type="match status" value="1"/>
</dbReference>
<sequence length="138" mass="15391">MEIFRQGTLLAVLTFAFHIGIITGSPLSETSALEGERVPRAKSDVNTQMLEKINVDKYLKNERAVRQQIKCILKNGPCDSVGKEIKKLMPMIVKGSQICEECTPQQLEIINKIINHLKTNYPAEWAEGVEKFGAPAHA</sequence>
<dbReference type="Gene3D" id="1.10.2080.10">
    <property type="entry name" value="Insect odorant-binding protein A10/Ejaculatory bulb-specific protein 3"/>
    <property type="match status" value="1"/>
</dbReference>
<evidence type="ECO:0000313" key="3">
    <source>
        <dbReference type="Proteomes" id="UP000198287"/>
    </source>
</evidence>
<dbReference type="OMA" id="SQICEEC"/>
<organism evidence="2 3">
    <name type="scientific">Folsomia candida</name>
    <name type="common">Springtail</name>
    <dbReference type="NCBI Taxonomy" id="158441"/>
    <lineage>
        <taxon>Eukaryota</taxon>
        <taxon>Metazoa</taxon>
        <taxon>Ecdysozoa</taxon>
        <taxon>Arthropoda</taxon>
        <taxon>Hexapoda</taxon>
        <taxon>Collembola</taxon>
        <taxon>Entomobryomorpha</taxon>
        <taxon>Isotomoidea</taxon>
        <taxon>Isotomidae</taxon>
        <taxon>Proisotominae</taxon>
        <taxon>Folsomia</taxon>
    </lineage>
</organism>
<dbReference type="InterPro" id="IPR036682">
    <property type="entry name" value="OS_D_A10/PebIII_sf"/>
</dbReference>
<protein>
    <submittedName>
        <fullName evidence="2">Ejaculatory bulb-specific protein 3</fullName>
    </submittedName>
</protein>
<accession>A0A226F2U8</accession>
<dbReference type="AlphaFoldDB" id="A0A226F2U8"/>
<gene>
    <name evidence="2" type="ORF">Fcan01_02341</name>
</gene>
<keyword evidence="3" id="KW-1185">Reference proteome</keyword>
<proteinExistence type="predicted"/>
<reference evidence="2 3" key="1">
    <citation type="submission" date="2015-12" db="EMBL/GenBank/DDBJ databases">
        <title>The genome of Folsomia candida.</title>
        <authorList>
            <person name="Faddeeva A."/>
            <person name="Derks M.F."/>
            <person name="Anvar Y."/>
            <person name="Smit S."/>
            <person name="Van Straalen N."/>
            <person name="Roelofs D."/>
        </authorList>
    </citation>
    <scope>NUCLEOTIDE SEQUENCE [LARGE SCALE GENOMIC DNA]</scope>
    <source>
        <strain evidence="2 3">VU population</strain>
        <tissue evidence="2">Whole body</tissue>
    </source>
</reference>